<protein>
    <submittedName>
        <fullName evidence="2">Uncharacterized protein</fullName>
    </submittedName>
</protein>
<evidence type="ECO:0000313" key="3">
    <source>
        <dbReference type="Proteomes" id="UP000481861"/>
    </source>
</evidence>
<feature type="compositionally biased region" description="Polar residues" evidence="1">
    <location>
        <begin position="309"/>
        <end position="319"/>
    </location>
</feature>
<organism evidence="2 3">
    <name type="scientific">Massariosphaeria phaeospora</name>
    <dbReference type="NCBI Taxonomy" id="100035"/>
    <lineage>
        <taxon>Eukaryota</taxon>
        <taxon>Fungi</taxon>
        <taxon>Dikarya</taxon>
        <taxon>Ascomycota</taxon>
        <taxon>Pezizomycotina</taxon>
        <taxon>Dothideomycetes</taxon>
        <taxon>Pleosporomycetidae</taxon>
        <taxon>Pleosporales</taxon>
        <taxon>Pleosporales incertae sedis</taxon>
        <taxon>Massariosphaeria</taxon>
    </lineage>
</organism>
<feature type="region of interest" description="Disordered" evidence="1">
    <location>
        <begin position="308"/>
        <end position="332"/>
    </location>
</feature>
<reference evidence="2 3" key="1">
    <citation type="submission" date="2020-01" db="EMBL/GenBank/DDBJ databases">
        <authorList>
            <consortium name="DOE Joint Genome Institute"/>
            <person name="Haridas S."/>
            <person name="Albert R."/>
            <person name="Binder M."/>
            <person name="Bloem J."/>
            <person name="Labutti K."/>
            <person name="Salamov A."/>
            <person name="Andreopoulos B."/>
            <person name="Baker S.E."/>
            <person name="Barry K."/>
            <person name="Bills G."/>
            <person name="Bluhm B.H."/>
            <person name="Cannon C."/>
            <person name="Castanera R."/>
            <person name="Culley D.E."/>
            <person name="Daum C."/>
            <person name="Ezra D."/>
            <person name="Gonzalez J.B."/>
            <person name="Henrissat B."/>
            <person name="Kuo A."/>
            <person name="Liang C."/>
            <person name="Lipzen A."/>
            <person name="Lutzoni F."/>
            <person name="Magnuson J."/>
            <person name="Mondo S."/>
            <person name="Nolan M."/>
            <person name="Ohm R."/>
            <person name="Pangilinan J."/>
            <person name="Park H.-J.H."/>
            <person name="Ramirez L."/>
            <person name="Alfaro M."/>
            <person name="Sun H."/>
            <person name="Tritt A."/>
            <person name="Yoshinaga Y."/>
            <person name="Zwiers L.-H.L."/>
            <person name="Turgeon B.G."/>
            <person name="Goodwin S.B."/>
            <person name="Spatafora J.W."/>
            <person name="Crous P.W."/>
            <person name="Grigoriev I.V."/>
        </authorList>
    </citation>
    <scope>NUCLEOTIDE SEQUENCE [LARGE SCALE GENOMIC DNA]</scope>
    <source>
        <strain evidence="2 3">CBS 611.86</strain>
    </source>
</reference>
<evidence type="ECO:0000256" key="1">
    <source>
        <dbReference type="SAM" id="MobiDB-lite"/>
    </source>
</evidence>
<dbReference type="Proteomes" id="UP000481861">
    <property type="component" value="Unassembled WGS sequence"/>
</dbReference>
<dbReference type="OrthoDB" id="5402392at2759"/>
<evidence type="ECO:0000313" key="2">
    <source>
        <dbReference type="EMBL" id="KAF2869418.1"/>
    </source>
</evidence>
<sequence>MPLQSCTIPEVDRALSPYINTRDDTLKIRRTLSKYLTANIRPVNTTTQNQHLNQECPHSYSAVNTAPPGLKDTRLRYLQALRARLQAQARHRELQSSLQELQEHHIQETSGQSESEYDNEVTRNYVSLLRQRRRFAELQVIQESLEKLLNADPPVGLKDPKARVKDAIGEQPDLPAERLEQLSRGQDDQTWIFKLKKEVLEAKAGMDRANSDRVEARNQRQGIPSLSKQIHALNCARSEIVEWVEGELAKMNEESEFLEDASPIKGTTANTTTTQTALSEDDMRQSYNQYTACRAALVEAHGLIAQPAARNSKTSNDASGNKPDLVDSKDPLASEKPITDILPHLPCLARTAGNERSLLQQTVYMQAQISSANEEITDALLRLSGESHLLPSGSKGVEAWGKTAAETEANTERVVKGNLQESRHEVSTINTIVDLCSLQSKVLSSM</sequence>
<keyword evidence="3" id="KW-1185">Reference proteome</keyword>
<accession>A0A7C8M5P7</accession>
<name>A0A7C8M5P7_9PLEO</name>
<comment type="caution">
    <text evidence="2">The sequence shown here is derived from an EMBL/GenBank/DDBJ whole genome shotgun (WGS) entry which is preliminary data.</text>
</comment>
<gene>
    <name evidence="2" type="ORF">BDV95DRAFT_498138</name>
</gene>
<dbReference type="AlphaFoldDB" id="A0A7C8M5P7"/>
<proteinExistence type="predicted"/>
<dbReference type="EMBL" id="JAADJZ010000016">
    <property type="protein sequence ID" value="KAF2869418.1"/>
    <property type="molecule type" value="Genomic_DNA"/>
</dbReference>